<dbReference type="RefSeq" id="WP_130476675.1">
    <property type="nucleotide sequence ID" value="NZ_SFCC01000009.1"/>
</dbReference>
<evidence type="ECO:0000313" key="3">
    <source>
        <dbReference type="Proteomes" id="UP000292003"/>
    </source>
</evidence>
<protein>
    <submittedName>
        <fullName evidence="2">Helix-turn-helix domain-containing protein</fullName>
    </submittedName>
</protein>
<dbReference type="EMBL" id="SFCC01000009">
    <property type="protein sequence ID" value="RZQ62247.1"/>
    <property type="molecule type" value="Genomic_DNA"/>
</dbReference>
<name>A0A4Q7J591_9PSEU</name>
<evidence type="ECO:0000259" key="1">
    <source>
        <dbReference type="Pfam" id="PF12728"/>
    </source>
</evidence>
<dbReference type="OrthoDB" id="3630783at2"/>
<dbReference type="NCBIfam" id="TIGR01764">
    <property type="entry name" value="excise"/>
    <property type="match status" value="1"/>
</dbReference>
<dbReference type="InterPro" id="IPR010093">
    <property type="entry name" value="SinI_DNA-bd"/>
</dbReference>
<dbReference type="Proteomes" id="UP000292003">
    <property type="component" value="Unassembled WGS sequence"/>
</dbReference>
<dbReference type="InterPro" id="IPR041657">
    <property type="entry name" value="HTH_17"/>
</dbReference>
<keyword evidence="3" id="KW-1185">Reference proteome</keyword>
<feature type="domain" description="Helix-turn-helix" evidence="1">
    <location>
        <begin position="10"/>
        <end position="59"/>
    </location>
</feature>
<dbReference type="AlphaFoldDB" id="A0A4Q7J591"/>
<reference evidence="2 3" key="1">
    <citation type="submission" date="2019-02" db="EMBL/GenBank/DDBJ databases">
        <title>Draft genome sequence of Amycolatopsis sp. 8-3EHSu isolated from roots of Suaeda maritima.</title>
        <authorList>
            <person name="Duangmal K."/>
            <person name="Chantavorakit T."/>
        </authorList>
    </citation>
    <scope>NUCLEOTIDE SEQUENCE [LARGE SCALE GENOMIC DNA]</scope>
    <source>
        <strain evidence="2 3">8-3EHSu</strain>
    </source>
</reference>
<evidence type="ECO:0000313" key="2">
    <source>
        <dbReference type="EMBL" id="RZQ62247.1"/>
    </source>
</evidence>
<organism evidence="2 3">
    <name type="scientific">Amycolatopsis suaedae</name>
    <dbReference type="NCBI Taxonomy" id="2510978"/>
    <lineage>
        <taxon>Bacteria</taxon>
        <taxon>Bacillati</taxon>
        <taxon>Actinomycetota</taxon>
        <taxon>Actinomycetes</taxon>
        <taxon>Pseudonocardiales</taxon>
        <taxon>Pseudonocardiaceae</taxon>
        <taxon>Amycolatopsis</taxon>
    </lineage>
</organism>
<proteinExistence type="predicted"/>
<gene>
    <name evidence="2" type="ORF">EWH70_18360</name>
</gene>
<dbReference type="Pfam" id="PF12728">
    <property type="entry name" value="HTH_17"/>
    <property type="match status" value="1"/>
</dbReference>
<accession>A0A4Q7J591</accession>
<comment type="caution">
    <text evidence="2">The sequence shown here is derived from an EMBL/GenBank/DDBJ whole genome shotgun (WGS) entry which is preliminary data.</text>
</comment>
<sequence>MTTRILERKWYTATEVAALLGFGLSKTKMLIAQGDIRSVKDGRHRRILPRWVDEYIERRVQEQGLDDE</sequence>
<dbReference type="GO" id="GO:0003677">
    <property type="term" value="F:DNA binding"/>
    <property type="evidence" value="ECO:0007669"/>
    <property type="project" value="InterPro"/>
</dbReference>